<dbReference type="OrthoDB" id="506498at2759"/>
<dbReference type="Proteomes" id="UP000663832">
    <property type="component" value="Unassembled WGS sequence"/>
</dbReference>
<dbReference type="AlphaFoldDB" id="A0A814EC90"/>
<keyword evidence="2" id="KW-0489">Methyltransferase</keyword>
<feature type="domain" description="Methyltransferase type 11" evidence="4">
    <location>
        <begin position="48"/>
        <end position="133"/>
    </location>
</feature>
<gene>
    <name evidence="6" type="ORF">BJG266_LOCUS14757</name>
    <name evidence="5" type="ORF">JYZ213_LOCUS14206</name>
    <name evidence="8" type="ORF">OXD698_LOCUS12010</name>
    <name evidence="7" type="ORF">QVE165_LOCUS18949</name>
</gene>
<dbReference type="CDD" id="cd02440">
    <property type="entry name" value="AdoMet_MTases"/>
    <property type="match status" value="1"/>
</dbReference>
<comment type="caution">
    <text evidence="5">The sequence shown here is derived from an EMBL/GenBank/DDBJ whole genome shotgun (WGS) entry which is preliminary data.</text>
</comment>
<evidence type="ECO:0000313" key="7">
    <source>
        <dbReference type="EMBL" id="CAF1075905.1"/>
    </source>
</evidence>
<dbReference type="EMBL" id="CAJNOI010000063">
    <property type="protein sequence ID" value="CAF0978897.1"/>
    <property type="molecule type" value="Genomic_DNA"/>
</dbReference>
<evidence type="ECO:0000313" key="10">
    <source>
        <dbReference type="Proteomes" id="UP000663845"/>
    </source>
</evidence>
<evidence type="ECO:0000256" key="2">
    <source>
        <dbReference type="ARBA" id="ARBA00022603"/>
    </source>
</evidence>
<dbReference type="GO" id="GO:0008757">
    <property type="term" value="F:S-adenosylmethionine-dependent methyltransferase activity"/>
    <property type="evidence" value="ECO:0007669"/>
    <property type="project" value="InterPro"/>
</dbReference>
<proteinExistence type="inferred from homology"/>
<dbReference type="Proteomes" id="UP000663845">
    <property type="component" value="Unassembled WGS sequence"/>
</dbReference>
<sequence>MSCQLFEEQDHTNKYRLYRPGYPRQLFEYIINYYFNNNQTDAKIPFALDVGCGSGQATVELSSYCDRVIGIDVSANQIAHAIQKDNVEYRCQKAEDLTFQESNSVDLVTIATALHWLDIESFVQQVQRVLKPNVGVFAVWTYALGTLDNPVADAISHEFTDVTLFPYWDSKRWLADDYYQSLLPLLPYKSTLVEHTIEKRVETTIGEYINLIQTFSACQTYRKQEGEKSFENLLEILRGKLIDSYINTQQRKMNDEKFDFNSIKITVSSPIRLYLMKKTQTN</sequence>
<keyword evidence="3" id="KW-0808">Transferase</keyword>
<evidence type="ECO:0000313" key="8">
    <source>
        <dbReference type="EMBL" id="CAF3696977.1"/>
    </source>
</evidence>
<evidence type="ECO:0000256" key="1">
    <source>
        <dbReference type="ARBA" id="ARBA00008361"/>
    </source>
</evidence>
<dbReference type="EMBL" id="CAJNOG010000117">
    <property type="protein sequence ID" value="CAF0967553.1"/>
    <property type="molecule type" value="Genomic_DNA"/>
</dbReference>
<dbReference type="InterPro" id="IPR013216">
    <property type="entry name" value="Methyltransf_11"/>
</dbReference>
<keyword evidence="9" id="KW-1185">Reference proteome</keyword>
<evidence type="ECO:0000313" key="5">
    <source>
        <dbReference type="EMBL" id="CAF0967553.1"/>
    </source>
</evidence>
<dbReference type="Gene3D" id="3.40.50.150">
    <property type="entry name" value="Vaccinia Virus protein VP39"/>
    <property type="match status" value="1"/>
</dbReference>
<evidence type="ECO:0000313" key="6">
    <source>
        <dbReference type="EMBL" id="CAF0978897.1"/>
    </source>
</evidence>
<evidence type="ECO:0000256" key="3">
    <source>
        <dbReference type="ARBA" id="ARBA00022679"/>
    </source>
</evidence>
<dbReference type="GO" id="GO:0032259">
    <property type="term" value="P:methylation"/>
    <property type="evidence" value="ECO:0007669"/>
    <property type="project" value="UniProtKB-KW"/>
</dbReference>
<evidence type="ECO:0000259" key="4">
    <source>
        <dbReference type="Pfam" id="PF08241"/>
    </source>
</evidence>
<name>A0A814EC90_9BILA</name>
<dbReference type="PANTHER" id="PTHR44942:SF4">
    <property type="entry name" value="METHYLTRANSFERASE TYPE 11 DOMAIN-CONTAINING PROTEIN"/>
    <property type="match status" value="1"/>
</dbReference>
<organism evidence="5 10">
    <name type="scientific">Adineta steineri</name>
    <dbReference type="NCBI Taxonomy" id="433720"/>
    <lineage>
        <taxon>Eukaryota</taxon>
        <taxon>Metazoa</taxon>
        <taxon>Spiralia</taxon>
        <taxon>Gnathifera</taxon>
        <taxon>Rotifera</taxon>
        <taxon>Eurotatoria</taxon>
        <taxon>Bdelloidea</taxon>
        <taxon>Adinetida</taxon>
        <taxon>Adinetidae</taxon>
        <taxon>Adineta</taxon>
    </lineage>
</organism>
<comment type="similarity">
    <text evidence="1">Belongs to the methyltransferase superfamily.</text>
</comment>
<dbReference type="PANTHER" id="PTHR44942">
    <property type="entry name" value="METHYLTRANSF_11 DOMAIN-CONTAINING PROTEIN"/>
    <property type="match status" value="1"/>
</dbReference>
<dbReference type="Proteomes" id="UP000663877">
    <property type="component" value="Unassembled WGS sequence"/>
</dbReference>
<protein>
    <recommendedName>
        <fullName evidence="4">Methyltransferase type 11 domain-containing protein</fullName>
    </recommendedName>
</protein>
<dbReference type="SUPFAM" id="SSF53335">
    <property type="entry name" value="S-adenosyl-L-methionine-dependent methyltransferases"/>
    <property type="match status" value="1"/>
</dbReference>
<reference evidence="5" key="1">
    <citation type="submission" date="2021-02" db="EMBL/GenBank/DDBJ databases">
        <authorList>
            <person name="Nowell W R."/>
        </authorList>
    </citation>
    <scope>NUCLEOTIDE SEQUENCE</scope>
</reference>
<dbReference type="InterPro" id="IPR051052">
    <property type="entry name" value="Diverse_substrate_MTase"/>
</dbReference>
<dbReference type="EMBL" id="CAJOAZ010000687">
    <property type="protein sequence ID" value="CAF3696977.1"/>
    <property type="molecule type" value="Genomic_DNA"/>
</dbReference>
<dbReference type="Pfam" id="PF08241">
    <property type="entry name" value="Methyltransf_11"/>
    <property type="match status" value="1"/>
</dbReference>
<dbReference type="EMBL" id="CAJNOM010000114">
    <property type="protein sequence ID" value="CAF1075905.1"/>
    <property type="molecule type" value="Genomic_DNA"/>
</dbReference>
<accession>A0A814EC90</accession>
<dbReference type="Proteomes" id="UP000663844">
    <property type="component" value="Unassembled WGS sequence"/>
</dbReference>
<dbReference type="InterPro" id="IPR029063">
    <property type="entry name" value="SAM-dependent_MTases_sf"/>
</dbReference>
<evidence type="ECO:0000313" key="9">
    <source>
        <dbReference type="Proteomes" id="UP000663832"/>
    </source>
</evidence>